<accession>A0A2W1BD48</accession>
<keyword evidence="4" id="KW-1185">Reference proteome</keyword>
<feature type="chain" id="PRO_5015856804" evidence="2">
    <location>
        <begin position="29"/>
        <end position="239"/>
    </location>
</feature>
<evidence type="ECO:0000256" key="1">
    <source>
        <dbReference type="SAM" id="MobiDB-lite"/>
    </source>
</evidence>
<feature type="compositionally biased region" description="Basic and acidic residues" evidence="1">
    <location>
        <begin position="166"/>
        <end position="186"/>
    </location>
</feature>
<evidence type="ECO:0000256" key="2">
    <source>
        <dbReference type="SAM" id="SignalP"/>
    </source>
</evidence>
<feature type="compositionally biased region" description="Basic residues" evidence="1">
    <location>
        <begin position="187"/>
        <end position="202"/>
    </location>
</feature>
<evidence type="ECO:0000313" key="4">
    <source>
        <dbReference type="Proteomes" id="UP000249218"/>
    </source>
</evidence>
<dbReference type="Proteomes" id="UP000249218">
    <property type="component" value="Unassembled WGS sequence"/>
</dbReference>
<name>A0A2W1BD48_HELAM</name>
<feature type="compositionally biased region" description="Basic and acidic residues" evidence="1">
    <location>
        <begin position="78"/>
        <end position="89"/>
    </location>
</feature>
<protein>
    <submittedName>
        <fullName evidence="3">Uncharacterized protein</fullName>
    </submittedName>
</protein>
<feature type="region of interest" description="Disordered" evidence="1">
    <location>
        <begin position="78"/>
        <end position="223"/>
    </location>
</feature>
<proteinExistence type="predicted"/>
<keyword evidence="2" id="KW-0732">Signal</keyword>
<dbReference type="OrthoDB" id="7482756at2759"/>
<sequence>MHLCLVSFQAILVAVLVTNHYYIDEVDAEKHFAAVGDWFNSMERKPDIQGAMNQLLEQIRTTADQVINIHRRMYNETEKKKEIKEEPDLSAHVNQPELAHRNPVAALDASGITTENETEPETTVNEVTEKQEAPKKKRRAKKHKRKHKPKPRPKPKTEQMEEQPDQEFKDQKVETTTEKEIPEFPKRAQKKEHRRKLKKKFVKMTPKEEIKNASVNNSDSDEVKVRKPVDIIVHIKMNE</sequence>
<feature type="compositionally biased region" description="Basic residues" evidence="1">
    <location>
        <begin position="135"/>
        <end position="154"/>
    </location>
</feature>
<gene>
    <name evidence="3" type="primary">HaOG210378</name>
    <name evidence="3" type="ORF">B5X24_HaOG210378</name>
</gene>
<reference evidence="3 4" key="1">
    <citation type="journal article" date="2017" name="BMC Biol.">
        <title>Genomic innovations, transcriptional plasticity and gene loss underlying the evolution and divergence of two highly polyphagous and invasive Helicoverpa pest species.</title>
        <authorList>
            <person name="Pearce S.L."/>
            <person name="Clarke D.F."/>
            <person name="East P.D."/>
            <person name="Elfekih S."/>
            <person name="Gordon K.H."/>
            <person name="Jermiin L.S."/>
            <person name="McGaughran A."/>
            <person name="Oakeshott J.G."/>
            <person name="Papanikolaou A."/>
            <person name="Perera O.P."/>
            <person name="Rane R.V."/>
            <person name="Richards S."/>
            <person name="Tay W.T."/>
            <person name="Walsh T.K."/>
            <person name="Anderson A."/>
            <person name="Anderson C.J."/>
            <person name="Asgari S."/>
            <person name="Board P.G."/>
            <person name="Bretschneider A."/>
            <person name="Campbell P.M."/>
            <person name="Chertemps T."/>
            <person name="Christeller J.T."/>
            <person name="Coppin C.W."/>
            <person name="Downes S.J."/>
            <person name="Duan G."/>
            <person name="Farnsworth C.A."/>
            <person name="Good R.T."/>
            <person name="Han L.B."/>
            <person name="Han Y.C."/>
            <person name="Hatje K."/>
            <person name="Horne I."/>
            <person name="Huang Y.P."/>
            <person name="Hughes D.S."/>
            <person name="Jacquin-Joly E."/>
            <person name="James W."/>
            <person name="Jhangiani S."/>
            <person name="Kollmar M."/>
            <person name="Kuwar S.S."/>
            <person name="Li S."/>
            <person name="Liu N.Y."/>
            <person name="Maibeche M.T."/>
            <person name="Miller J.R."/>
            <person name="Montagne N."/>
            <person name="Perry T."/>
            <person name="Qu J."/>
            <person name="Song S.V."/>
            <person name="Sutton G.G."/>
            <person name="Vogel H."/>
            <person name="Walenz B.P."/>
            <person name="Xu W."/>
            <person name="Zhang H.J."/>
            <person name="Zou Z."/>
            <person name="Batterham P."/>
            <person name="Edwards O.R."/>
            <person name="Feyereisen R."/>
            <person name="Gibbs R.A."/>
            <person name="Heckel D.G."/>
            <person name="McGrath A."/>
            <person name="Robin C."/>
            <person name="Scherer S.E."/>
            <person name="Worley K.C."/>
            <person name="Wu Y.D."/>
        </authorList>
    </citation>
    <scope>NUCLEOTIDE SEQUENCE [LARGE SCALE GENOMIC DNA]</scope>
    <source>
        <strain evidence="3">Harm_GR_Male_#8</strain>
        <tissue evidence="3">Whole organism</tissue>
    </source>
</reference>
<dbReference type="AlphaFoldDB" id="A0A2W1BD48"/>
<feature type="signal peptide" evidence="2">
    <location>
        <begin position="1"/>
        <end position="28"/>
    </location>
</feature>
<dbReference type="EMBL" id="KZ150146">
    <property type="protein sequence ID" value="PZC72888.1"/>
    <property type="molecule type" value="Genomic_DNA"/>
</dbReference>
<organism evidence="3 4">
    <name type="scientific">Helicoverpa armigera</name>
    <name type="common">Cotton bollworm</name>
    <name type="synonym">Heliothis armigera</name>
    <dbReference type="NCBI Taxonomy" id="29058"/>
    <lineage>
        <taxon>Eukaryota</taxon>
        <taxon>Metazoa</taxon>
        <taxon>Ecdysozoa</taxon>
        <taxon>Arthropoda</taxon>
        <taxon>Hexapoda</taxon>
        <taxon>Insecta</taxon>
        <taxon>Pterygota</taxon>
        <taxon>Neoptera</taxon>
        <taxon>Endopterygota</taxon>
        <taxon>Lepidoptera</taxon>
        <taxon>Glossata</taxon>
        <taxon>Ditrysia</taxon>
        <taxon>Noctuoidea</taxon>
        <taxon>Noctuidae</taxon>
        <taxon>Heliothinae</taxon>
        <taxon>Helicoverpa</taxon>
    </lineage>
</organism>
<evidence type="ECO:0000313" key="3">
    <source>
        <dbReference type="EMBL" id="PZC72888.1"/>
    </source>
</evidence>